<dbReference type="Gene3D" id="2.30.42.10">
    <property type="match status" value="1"/>
</dbReference>
<dbReference type="InterPro" id="IPR036034">
    <property type="entry name" value="PDZ_sf"/>
</dbReference>
<evidence type="ECO:0000313" key="7">
    <source>
        <dbReference type="EMBL" id="AWK14428.1"/>
    </source>
</evidence>
<keyword evidence="3 5" id="KW-0378">Hydrolase</keyword>
<keyword evidence="4 5" id="KW-0720">Serine protease</keyword>
<dbReference type="InterPro" id="IPR020992">
    <property type="entry name" value="Tail_Prtase_C"/>
</dbReference>
<dbReference type="NCBIfam" id="NF008388">
    <property type="entry name" value="PRK11186.1"/>
    <property type="match status" value="1"/>
</dbReference>
<dbReference type="CDD" id="cd06782">
    <property type="entry name" value="cpPDZ_CPP-like"/>
    <property type="match status" value="1"/>
</dbReference>
<dbReference type="InterPro" id="IPR005151">
    <property type="entry name" value="Tail-specific_protease"/>
</dbReference>
<evidence type="ECO:0000256" key="3">
    <source>
        <dbReference type="ARBA" id="ARBA00022801"/>
    </source>
</evidence>
<dbReference type="KEGG" id="fsm:CCS41_07985"/>
<dbReference type="InterPro" id="IPR004447">
    <property type="entry name" value="Peptidase_S41A"/>
</dbReference>
<dbReference type="SMART" id="SM00245">
    <property type="entry name" value="TSPc"/>
    <property type="match status" value="1"/>
</dbReference>
<dbReference type="SMART" id="SM00228">
    <property type="entry name" value="PDZ"/>
    <property type="match status" value="1"/>
</dbReference>
<dbReference type="InterPro" id="IPR040573">
    <property type="entry name" value="TSP_N"/>
</dbReference>
<dbReference type="Proteomes" id="UP000261875">
    <property type="component" value="Chromosome"/>
</dbReference>
<evidence type="ECO:0000313" key="8">
    <source>
        <dbReference type="Proteomes" id="UP000261875"/>
    </source>
</evidence>
<gene>
    <name evidence="7" type="ORF">CCS41_07985</name>
</gene>
<evidence type="ECO:0000256" key="1">
    <source>
        <dbReference type="ARBA" id="ARBA00009179"/>
    </source>
</evidence>
<sequence length="689" mass="77483">MKKLVKLTLIAYLFFTTAIGYAGDNGYRIDQLPQLHQERQHSTLSERITSLFVHSHYRQFYLDDKFSAQIFDRYLNMLDYSHNVLLASDIAQFAAKKYDLGNELKSGQLESPYALFNLAQKRRFERYQYALSVLDKPMIFNGNDSIDLDRTKAPWATSKTELNTLWDARVKFDQLNLKLAGKTDQEIKDTLTKRYHSVMKRLTQSNSEDVFQLIINAFAHEIDPHTNYLSPRNTEQFNTEMSLSLEGIGAVLQMEDDYTVINSMVAGGPAMKSKAIAVGDRIVGIGQAGKPMIDVIGWRLDDVVALIKGPKGTKVRLDILSAGKGSKHNTVTLVREHIRLQDRAVKMSLKTVDKEKVAVLDIPGFYVGLTEDVKVQLAKLAKKNISSLVIDLRGNGGGALTEAVSLSGLFIPKGSVVQVKDNNGKVREDNDTDDKIYYKDPLVVLVDRYSASASEIFAAAMQDYGRAVIVGEPTFGKGTVQQYRSLNRIYDQMLRPEWPILGSVQYTIQKFYRINGGSTQRKGVTPDIVLPTSTDPAASGEDIEDNALPWDSIKATNYRKIGNVQSLEAALLKKHAERIAADPEFQNIEKDIARYNSLKDKKNIVSLNYAQRVKENNDDDATRLTRLNERFKRQGKKPLKMLTDLPKNYQGPDSYLDESVRIALDLAQLEKNQVKNTVLNTVNSPPTLK</sequence>
<dbReference type="Pfam" id="PF17804">
    <property type="entry name" value="TSP_NTD"/>
    <property type="match status" value="1"/>
</dbReference>
<dbReference type="GO" id="GO:0008236">
    <property type="term" value="F:serine-type peptidase activity"/>
    <property type="evidence" value="ECO:0007669"/>
    <property type="project" value="UniProtKB-KW"/>
</dbReference>
<dbReference type="EMBL" id="CP021659">
    <property type="protein sequence ID" value="AWK14428.1"/>
    <property type="molecule type" value="Genomic_DNA"/>
</dbReference>
<dbReference type="InterPro" id="IPR029045">
    <property type="entry name" value="ClpP/crotonase-like_dom_sf"/>
</dbReference>
<protein>
    <submittedName>
        <fullName evidence="7">Tail-specific peptidase</fullName>
    </submittedName>
</protein>
<dbReference type="GO" id="GO:0030288">
    <property type="term" value="C:outer membrane-bounded periplasmic space"/>
    <property type="evidence" value="ECO:0007669"/>
    <property type="project" value="TreeGrafter"/>
</dbReference>
<comment type="similarity">
    <text evidence="1 5">Belongs to the peptidase S41A family.</text>
</comment>
<dbReference type="Gene3D" id="3.90.226.10">
    <property type="entry name" value="2-enoyl-CoA Hydratase, Chain A, domain 1"/>
    <property type="match status" value="1"/>
</dbReference>
<dbReference type="GO" id="GO:0007165">
    <property type="term" value="P:signal transduction"/>
    <property type="evidence" value="ECO:0007669"/>
    <property type="project" value="TreeGrafter"/>
</dbReference>
<dbReference type="SUPFAM" id="SSF52096">
    <property type="entry name" value="ClpP/crotonase"/>
    <property type="match status" value="1"/>
</dbReference>
<dbReference type="GO" id="GO:0006508">
    <property type="term" value="P:proteolysis"/>
    <property type="evidence" value="ECO:0007669"/>
    <property type="project" value="UniProtKB-KW"/>
</dbReference>
<dbReference type="Pfam" id="PF00595">
    <property type="entry name" value="PDZ"/>
    <property type="match status" value="1"/>
</dbReference>
<dbReference type="NCBIfam" id="TIGR00225">
    <property type="entry name" value="prc"/>
    <property type="match status" value="1"/>
</dbReference>
<dbReference type="STRING" id="1878942.GCA_900128755_00768"/>
<dbReference type="Gene3D" id="3.30.750.44">
    <property type="match status" value="1"/>
</dbReference>
<feature type="domain" description="PDZ" evidence="6">
    <location>
        <begin position="238"/>
        <end position="308"/>
    </location>
</feature>
<dbReference type="PROSITE" id="PS50106">
    <property type="entry name" value="PDZ"/>
    <property type="match status" value="1"/>
</dbReference>
<proteinExistence type="inferred from homology"/>
<dbReference type="PANTHER" id="PTHR32060:SF22">
    <property type="entry name" value="CARBOXYL-TERMINAL-PROCESSING PEPTIDASE 3, CHLOROPLASTIC"/>
    <property type="match status" value="1"/>
</dbReference>
<accession>A0A2U8I5M3</accession>
<dbReference type="Pfam" id="PF11818">
    <property type="entry name" value="DUF3340"/>
    <property type="match status" value="1"/>
</dbReference>
<dbReference type="GO" id="GO:0004175">
    <property type="term" value="F:endopeptidase activity"/>
    <property type="evidence" value="ECO:0007669"/>
    <property type="project" value="TreeGrafter"/>
</dbReference>
<dbReference type="RefSeq" id="WP_072549688.1">
    <property type="nucleotide sequence ID" value="NZ_CP021659.1"/>
</dbReference>
<evidence type="ECO:0000256" key="2">
    <source>
        <dbReference type="ARBA" id="ARBA00022670"/>
    </source>
</evidence>
<reference evidence="7 8" key="1">
    <citation type="submission" date="2017-05" db="EMBL/GenBank/DDBJ databases">
        <title>Genome sequence of Candidatus Fukatsuia symbiotica and Candidatus Hamiltonella defensa from Acyrthosiphon pisum strain 5D.</title>
        <authorList>
            <person name="Patel V.A."/>
            <person name="Chevignon G."/>
            <person name="Russell J.A."/>
            <person name="Oliver K.M."/>
        </authorList>
    </citation>
    <scope>NUCLEOTIDE SEQUENCE [LARGE SCALE GENOMIC DNA]</scope>
    <source>
        <strain evidence="7 8">5D</strain>
    </source>
</reference>
<dbReference type="AlphaFoldDB" id="A0A2U8I5M3"/>
<dbReference type="CDD" id="cd07560">
    <property type="entry name" value="Peptidase_S41_CPP"/>
    <property type="match status" value="1"/>
</dbReference>
<name>A0A2U8I5M3_9GAMM</name>
<organism evidence="7 8">
    <name type="scientific">Candidatus Fukatsuia symbiotica</name>
    <dbReference type="NCBI Taxonomy" id="1878942"/>
    <lineage>
        <taxon>Bacteria</taxon>
        <taxon>Pseudomonadati</taxon>
        <taxon>Pseudomonadota</taxon>
        <taxon>Gammaproteobacteria</taxon>
        <taxon>Enterobacterales</taxon>
        <taxon>Yersiniaceae</taxon>
        <taxon>Candidatus Fukatsuia</taxon>
    </lineage>
</organism>
<dbReference type="SUPFAM" id="SSF50156">
    <property type="entry name" value="PDZ domain-like"/>
    <property type="match status" value="1"/>
</dbReference>
<dbReference type="Pfam" id="PF03572">
    <property type="entry name" value="Peptidase_S41"/>
    <property type="match status" value="1"/>
</dbReference>
<dbReference type="FunFam" id="2.30.42.10:FF:000083">
    <property type="entry name" value="Tail-specific protease"/>
    <property type="match status" value="1"/>
</dbReference>
<dbReference type="OrthoDB" id="9812068at2"/>
<keyword evidence="8" id="KW-1185">Reference proteome</keyword>
<dbReference type="InterPro" id="IPR001478">
    <property type="entry name" value="PDZ"/>
</dbReference>
<evidence type="ECO:0000256" key="5">
    <source>
        <dbReference type="RuleBase" id="RU004404"/>
    </source>
</evidence>
<evidence type="ECO:0000259" key="6">
    <source>
        <dbReference type="PROSITE" id="PS50106"/>
    </source>
</evidence>
<keyword evidence="2 5" id="KW-0645">Protease</keyword>
<evidence type="ECO:0000256" key="4">
    <source>
        <dbReference type="ARBA" id="ARBA00022825"/>
    </source>
</evidence>
<dbReference type="PANTHER" id="PTHR32060">
    <property type="entry name" value="TAIL-SPECIFIC PROTEASE"/>
    <property type="match status" value="1"/>
</dbReference>